<organism evidence="1 2">
    <name type="scientific">Ladona fulva</name>
    <name type="common">Scarce chaser dragonfly</name>
    <name type="synonym">Libellula fulva</name>
    <dbReference type="NCBI Taxonomy" id="123851"/>
    <lineage>
        <taxon>Eukaryota</taxon>
        <taxon>Metazoa</taxon>
        <taxon>Ecdysozoa</taxon>
        <taxon>Arthropoda</taxon>
        <taxon>Hexapoda</taxon>
        <taxon>Insecta</taxon>
        <taxon>Pterygota</taxon>
        <taxon>Palaeoptera</taxon>
        <taxon>Odonata</taxon>
        <taxon>Epiprocta</taxon>
        <taxon>Anisoptera</taxon>
        <taxon>Libelluloidea</taxon>
        <taxon>Libellulidae</taxon>
        <taxon>Ladona</taxon>
    </lineage>
</organism>
<gene>
    <name evidence="1" type="ORF">J437_LFUL003898</name>
</gene>
<name>A0A8K0P285_LADFU</name>
<reference evidence="1" key="1">
    <citation type="submission" date="2013-04" db="EMBL/GenBank/DDBJ databases">
        <authorList>
            <person name="Qu J."/>
            <person name="Murali S.C."/>
            <person name="Bandaranaike D."/>
            <person name="Bellair M."/>
            <person name="Blankenburg K."/>
            <person name="Chao H."/>
            <person name="Dinh H."/>
            <person name="Doddapaneni H."/>
            <person name="Downs B."/>
            <person name="Dugan-Rocha S."/>
            <person name="Elkadiri S."/>
            <person name="Gnanaolivu R.D."/>
            <person name="Hernandez B."/>
            <person name="Javaid M."/>
            <person name="Jayaseelan J.C."/>
            <person name="Lee S."/>
            <person name="Li M."/>
            <person name="Ming W."/>
            <person name="Munidasa M."/>
            <person name="Muniz J."/>
            <person name="Nguyen L."/>
            <person name="Ongeri F."/>
            <person name="Osuji N."/>
            <person name="Pu L.-L."/>
            <person name="Puazo M."/>
            <person name="Qu C."/>
            <person name="Quiroz J."/>
            <person name="Raj R."/>
            <person name="Weissenberger G."/>
            <person name="Xin Y."/>
            <person name="Zou X."/>
            <person name="Han Y."/>
            <person name="Richards S."/>
            <person name="Worley K."/>
            <person name="Muzny D."/>
            <person name="Gibbs R."/>
        </authorList>
    </citation>
    <scope>NUCLEOTIDE SEQUENCE</scope>
    <source>
        <strain evidence="1">Sampled in the wild</strain>
    </source>
</reference>
<comment type="caution">
    <text evidence="1">The sequence shown here is derived from an EMBL/GenBank/DDBJ whole genome shotgun (WGS) entry which is preliminary data.</text>
</comment>
<sequence>MGKLSRDNPAQCDGQSPILCHNHNLETVYKVLIPHLNMLSPTQVTVLFDPDTSSCHACYKHLKTDGWVQLADSSKIGEDGNIRLVHEQNLVYFYHLRKAFDRTDHEVLYKKLSSYGINGNSLHLIYPVLYADDTSFLITANNLPALVDNANLPVPQIQQWYKDKNLATNQNKTSYFITNDILANVASLLRKAIPSKLQHVPAWHASATIRLLASFTDTTGAILLTLQK</sequence>
<reference evidence="1" key="2">
    <citation type="submission" date="2017-10" db="EMBL/GenBank/DDBJ databases">
        <title>Ladona fulva Genome sequencing and assembly.</title>
        <authorList>
            <person name="Murali S."/>
            <person name="Richards S."/>
            <person name="Bandaranaike D."/>
            <person name="Bellair M."/>
            <person name="Blankenburg K."/>
            <person name="Chao H."/>
            <person name="Dinh H."/>
            <person name="Doddapaneni H."/>
            <person name="Dugan-Rocha S."/>
            <person name="Elkadiri S."/>
            <person name="Gnanaolivu R."/>
            <person name="Hernandez B."/>
            <person name="Skinner E."/>
            <person name="Javaid M."/>
            <person name="Lee S."/>
            <person name="Li M."/>
            <person name="Ming W."/>
            <person name="Munidasa M."/>
            <person name="Muniz J."/>
            <person name="Nguyen L."/>
            <person name="Hughes D."/>
            <person name="Osuji N."/>
            <person name="Pu L.-L."/>
            <person name="Puazo M."/>
            <person name="Qu C."/>
            <person name="Quiroz J."/>
            <person name="Raj R."/>
            <person name="Weissenberger G."/>
            <person name="Xin Y."/>
            <person name="Zou X."/>
            <person name="Han Y."/>
            <person name="Worley K."/>
            <person name="Muzny D."/>
            <person name="Gibbs R."/>
        </authorList>
    </citation>
    <scope>NUCLEOTIDE SEQUENCE</scope>
    <source>
        <strain evidence="1">Sampled in the wild</strain>
    </source>
</reference>
<keyword evidence="2" id="KW-1185">Reference proteome</keyword>
<accession>A0A8K0P285</accession>
<proteinExistence type="predicted"/>
<dbReference type="Proteomes" id="UP000792457">
    <property type="component" value="Unassembled WGS sequence"/>
</dbReference>
<protein>
    <submittedName>
        <fullName evidence="1">Uncharacterized protein</fullName>
    </submittedName>
</protein>
<dbReference type="EMBL" id="KZ308371">
    <property type="protein sequence ID" value="KAG8228424.1"/>
    <property type="molecule type" value="Genomic_DNA"/>
</dbReference>
<dbReference type="AlphaFoldDB" id="A0A8K0P285"/>
<evidence type="ECO:0000313" key="1">
    <source>
        <dbReference type="EMBL" id="KAG8228424.1"/>
    </source>
</evidence>
<evidence type="ECO:0000313" key="2">
    <source>
        <dbReference type="Proteomes" id="UP000792457"/>
    </source>
</evidence>